<dbReference type="SUPFAM" id="SSF47473">
    <property type="entry name" value="EF-hand"/>
    <property type="match status" value="1"/>
</dbReference>
<protein>
    <submittedName>
        <fullName evidence="3">EF hand domain-containing protein</fullName>
    </submittedName>
</protein>
<name>A0A362WZ90_9FLAO</name>
<feature type="domain" description="EF-hand" evidence="2">
    <location>
        <begin position="62"/>
        <end position="97"/>
    </location>
</feature>
<dbReference type="InterPro" id="IPR018247">
    <property type="entry name" value="EF_Hand_1_Ca_BS"/>
</dbReference>
<dbReference type="GO" id="GO:0005509">
    <property type="term" value="F:calcium ion binding"/>
    <property type="evidence" value="ECO:0007669"/>
    <property type="project" value="InterPro"/>
</dbReference>
<evidence type="ECO:0000256" key="1">
    <source>
        <dbReference type="SAM" id="MobiDB-lite"/>
    </source>
</evidence>
<dbReference type="Pfam" id="PF13202">
    <property type="entry name" value="EF-hand_5"/>
    <property type="match status" value="2"/>
</dbReference>
<proteinExistence type="predicted"/>
<evidence type="ECO:0000259" key="2">
    <source>
        <dbReference type="PROSITE" id="PS50222"/>
    </source>
</evidence>
<accession>A0A362WZ90</accession>
<dbReference type="PROSITE" id="PS51257">
    <property type="entry name" value="PROKAR_LIPOPROTEIN"/>
    <property type="match status" value="1"/>
</dbReference>
<feature type="compositionally biased region" description="Basic and acidic residues" evidence="1">
    <location>
        <begin position="51"/>
        <end position="63"/>
    </location>
</feature>
<comment type="caution">
    <text evidence="3">The sequence shown here is derived from an EMBL/GenBank/DDBJ whole genome shotgun (WGS) entry which is preliminary data.</text>
</comment>
<dbReference type="AlphaFoldDB" id="A0A362WZ90"/>
<dbReference type="EMBL" id="PVEO01000006">
    <property type="protein sequence ID" value="PQV47803.1"/>
    <property type="molecule type" value="Genomic_DNA"/>
</dbReference>
<feature type="compositionally biased region" description="Basic and acidic residues" evidence="1">
    <location>
        <begin position="72"/>
        <end position="97"/>
    </location>
</feature>
<reference evidence="3 4" key="1">
    <citation type="submission" date="2018-02" db="EMBL/GenBank/DDBJ databases">
        <title>Genomic Encyclopedia of Archaeal and Bacterial Type Strains, Phase II (KMG-II): from individual species to whole genera.</title>
        <authorList>
            <person name="Goeker M."/>
        </authorList>
    </citation>
    <scope>NUCLEOTIDE SEQUENCE [LARGE SCALE GENOMIC DNA]</scope>
    <source>
        <strain evidence="3 4">DSM 21165</strain>
    </source>
</reference>
<dbReference type="InterPro" id="IPR002048">
    <property type="entry name" value="EF_hand_dom"/>
</dbReference>
<evidence type="ECO:0000313" key="3">
    <source>
        <dbReference type="EMBL" id="PQV47803.1"/>
    </source>
</evidence>
<organism evidence="3 4">
    <name type="scientific">Jejuia pallidilutea</name>
    <dbReference type="NCBI Taxonomy" id="504487"/>
    <lineage>
        <taxon>Bacteria</taxon>
        <taxon>Pseudomonadati</taxon>
        <taxon>Bacteroidota</taxon>
        <taxon>Flavobacteriia</taxon>
        <taxon>Flavobacteriales</taxon>
        <taxon>Flavobacteriaceae</taxon>
        <taxon>Jejuia</taxon>
    </lineage>
</organism>
<dbReference type="PROSITE" id="PS00018">
    <property type="entry name" value="EF_HAND_1"/>
    <property type="match status" value="1"/>
</dbReference>
<evidence type="ECO:0000313" key="4">
    <source>
        <dbReference type="Proteomes" id="UP000251545"/>
    </source>
</evidence>
<dbReference type="RefSeq" id="WP_105474004.1">
    <property type="nucleotide sequence ID" value="NZ_PVEO01000006.1"/>
</dbReference>
<feature type="region of interest" description="Disordered" evidence="1">
    <location>
        <begin position="25"/>
        <end position="104"/>
    </location>
</feature>
<dbReference type="PROSITE" id="PS50222">
    <property type="entry name" value="EF_HAND_2"/>
    <property type="match status" value="1"/>
</dbReference>
<dbReference type="InterPro" id="IPR011992">
    <property type="entry name" value="EF-hand-dom_pair"/>
</dbReference>
<dbReference type="Gene3D" id="1.10.238.10">
    <property type="entry name" value="EF-hand"/>
    <property type="match status" value="1"/>
</dbReference>
<sequence>MISNTIKIAITVVSIAVFVSCKSSETENKNANTQRGQGERPSVAQLITEMDENKDGKLSESEVKGPLQNDFYKIDTNDDGFLSKEELENAPEPERKGRPQGGAR</sequence>
<dbReference type="Proteomes" id="UP000251545">
    <property type="component" value="Unassembled WGS sequence"/>
</dbReference>
<gene>
    <name evidence="3" type="ORF">CLV33_106122</name>
</gene>